<comment type="caution">
    <text evidence="1">The sequence shown here is derived from an EMBL/GenBank/DDBJ whole genome shotgun (WGS) entry which is preliminary data.</text>
</comment>
<proteinExistence type="predicted"/>
<reference evidence="1 2" key="1">
    <citation type="journal article" date="2020" name="IScience">
        <title>Genome Sequencing of the Endangered Kingdonia uniflora (Circaeasteraceae, Ranunculales) Reveals Potential Mechanisms of Evolutionary Specialization.</title>
        <authorList>
            <person name="Sun Y."/>
            <person name="Deng T."/>
            <person name="Zhang A."/>
            <person name="Moore M.J."/>
            <person name="Landis J.B."/>
            <person name="Lin N."/>
            <person name="Zhang H."/>
            <person name="Zhang X."/>
            <person name="Huang J."/>
            <person name="Zhang X."/>
            <person name="Sun H."/>
            <person name="Wang H."/>
        </authorList>
    </citation>
    <scope>NUCLEOTIDE SEQUENCE [LARGE SCALE GENOMIC DNA]</scope>
    <source>
        <strain evidence="1">TB1705</strain>
        <tissue evidence="1">Leaf</tissue>
    </source>
</reference>
<sequence length="156" mass="17739">MVIKGEVVEMVETPRNNNYQGYQSNYNNYSGNYNSNMPQFPSNGDTVINYSSFRPQTQPYNGESNNTFSNIPTCKICNKMGHLAIDYHHRMNYAYQGRIVPSRLTAMAAKRGAFNNIPSTSTWYADIRASNNITYDLGNQEEHTEYDSSDIVNYSG</sequence>
<evidence type="ECO:0000313" key="1">
    <source>
        <dbReference type="EMBL" id="KAF6159957.1"/>
    </source>
</evidence>
<dbReference type="AlphaFoldDB" id="A0A7J7MYN6"/>
<accession>A0A7J7MYN6</accession>
<protein>
    <submittedName>
        <fullName evidence="1">Uncharacterized protein</fullName>
    </submittedName>
</protein>
<dbReference type="OrthoDB" id="1845088at2759"/>
<gene>
    <name evidence="1" type="ORF">GIB67_033041</name>
</gene>
<name>A0A7J7MYN6_9MAGN</name>
<keyword evidence="2" id="KW-1185">Reference proteome</keyword>
<evidence type="ECO:0000313" key="2">
    <source>
        <dbReference type="Proteomes" id="UP000541444"/>
    </source>
</evidence>
<organism evidence="1 2">
    <name type="scientific">Kingdonia uniflora</name>
    <dbReference type="NCBI Taxonomy" id="39325"/>
    <lineage>
        <taxon>Eukaryota</taxon>
        <taxon>Viridiplantae</taxon>
        <taxon>Streptophyta</taxon>
        <taxon>Embryophyta</taxon>
        <taxon>Tracheophyta</taxon>
        <taxon>Spermatophyta</taxon>
        <taxon>Magnoliopsida</taxon>
        <taxon>Ranunculales</taxon>
        <taxon>Circaeasteraceae</taxon>
        <taxon>Kingdonia</taxon>
    </lineage>
</organism>
<dbReference type="Proteomes" id="UP000541444">
    <property type="component" value="Unassembled WGS sequence"/>
</dbReference>
<dbReference type="EMBL" id="JACGCM010001183">
    <property type="protein sequence ID" value="KAF6159957.1"/>
    <property type="molecule type" value="Genomic_DNA"/>
</dbReference>